<dbReference type="RefSeq" id="WP_171224696.1">
    <property type="nucleotide sequence ID" value="NZ_CP053085.1"/>
</dbReference>
<protein>
    <submittedName>
        <fullName evidence="4">Zf-HC2 domain-containing protein</fullName>
    </submittedName>
</protein>
<organism evidence="4 5">
    <name type="scientific">Gemmatimonas groenlandica</name>
    <dbReference type="NCBI Taxonomy" id="2732249"/>
    <lineage>
        <taxon>Bacteria</taxon>
        <taxon>Pseudomonadati</taxon>
        <taxon>Gemmatimonadota</taxon>
        <taxon>Gemmatimonadia</taxon>
        <taxon>Gemmatimonadales</taxon>
        <taxon>Gemmatimonadaceae</taxon>
        <taxon>Gemmatimonas</taxon>
    </lineage>
</organism>
<dbReference type="InterPro" id="IPR027383">
    <property type="entry name" value="Znf_put"/>
</dbReference>
<dbReference type="EMBL" id="CP053085">
    <property type="protein sequence ID" value="QJR35267.1"/>
    <property type="molecule type" value="Genomic_DNA"/>
</dbReference>
<evidence type="ECO:0000313" key="5">
    <source>
        <dbReference type="Proteomes" id="UP000500938"/>
    </source>
</evidence>
<evidence type="ECO:0000256" key="1">
    <source>
        <dbReference type="SAM" id="MobiDB-lite"/>
    </source>
</evidence>
<feature type="transmembrane region" description="Helical" evidence="2">
    <location>
        <begin position="161"/>
        <end position="183"/>
    </location>
</feature>
<feature type="domain" description="Putative zinc-finger" evidence="3">
    <location>
        <begin position="31"/>
        <end position="59"/>
    </location>
</feature>
<keyword evidence="2" id="KW-0472">Membrane</keyword>
<name>A0A6M4IP28_9BACT</name>
<accession>A0A6M4IP28</accession>
<gene>
    <name evidence="4" type="ORF">HKW67_07000</name>
</gene>
<dbReference type="AlphaFoldDB" id="A0A6M4IP28"/>
<feature type="transmembrane region" description="Helical" evidence="2">
    <location>
        <begin position="130"/>
        <end position="149"/>
    </location>
</feature>
<dbReference type="KEGG" id="ggr:HKW67_07000"/>
<dbReference type="Proteomes" id="UP000500938">
    <property type="component" value="Chromosome"/>
</dbReference>
<keyword evidence="2" id="KW-0812">Transmembrane</keyword>
<evidence type="ECO:0000256" key="2">
    <source>
        <dbReference type="SAM" id="Phobius"/>
    </source>
</evidence>
<evidence type="ECO:0000313" key="4">
    <source>
        <dbReference type="EMBL" id="QJR35267.1"/>
    </source>
</evidence>
<feature type="region of interest" description="Disordered" evidence="1">
    <location>
        <begin position="1"/>
        <end position="20"/>
    </location>
</feature>
<reference evidence="4 5" key="1">
    <citation type="submission" date="2020-05" db="EMBL/GenBank/DDBJ databases">
        <title>Complete genome sequence of Gemmatimonas greenlandica TET16.</title>
        <authorList>
            <person name="Zeng Y."/>
        </authorList>
    </citation>
    <scope>NUCLEOTIDE SEQUENCE [LARGE SCALE GENOMIC DNA]</scope>
    <source>
        <strain evidence="4 5">TET16</strain>
    </source>
</reference>
<dbReference type="Gene3D" id="1.10.10.1320">
    <property type="entry name" value="Anti-sigma factor, zinc-finger domain"/>
    <property type="match status" value="1"/>
</dbReference>
<evidence type="ECO:0000259" key="3">
    <source>
        <dbReference type="Pfam" id="PF13490"/>
    </source>
</evidence>
<dbReference type="InterPro" id="IPR041916">
    <property type="entry name" value="Anti_sigma_zinc_sf"/>
</dbReference>
<sequence length="305" mass="32207">MSEWQGGAAAGRLQPEDDATREARHEVLATLLAAYVDGELPPETMAQIDAHLLGCGRCRREVTVHQSLATRLSRVARPAVSAAFDDRLRAAIASAPIASAPIAAEPVPSASIVAASIDGTATMAASRRRWLVGLVSVVVVMAAALVFTPRTREPDIAALQPAPLVVTAPIPLLSLVAADFLTASARDLPGRARDLETVRGAVPFSVEPLRRADLQLVAAWTTELDGEVAAVLAYKWRDALVMQYVFSDAWLFRSLTIRGAFAAGQSVGTDASGVGMLAWSSGQGSTVVVADQRWPALVALHPRAH</sequence>
<keyword evidence="5" id="KW-1185">Reference proteome</keyword>
<keyword evidence="2" id="KW-1133">Transmembrane helix</keyword>
<proteinExistence type="predicted"/>
<dbReference type="Pfam" id="PF13490">
    <property type="entry name" value="zf-HC2"/>
    <property type="match status" value="1"/>
</dbReference>